<feature type="transmembrane region" description="Helical" evidence="1">
    <location>
        <begin position="128"/>
        <end position="146"/>
    </location>
</feature>
<dbReference type="AlphaFoldDB" id="A0A2Z5FXG9"/>
<organism evidence="2 3">
    <name type="scientific">Acidisarcina polymorpha</name>
    <dbReference type="NCBI Taxonomy" id="2211140"/>
    <lineage>
        <taxon>Bacteria</taxon>
        <taxon>Pseudomonadati</taxon>
        <taxon>Acidobacteriota</taxon>
        <taxon>Terriglobia</taxon>
        <taxon>Terriglobales</taxon>
        <taxon>Acidobacteriaceae</taxon>
        <taxon>Acidisarcina</taxon>
    </lineage>
</organism>
<evidence type="ECO:0000313" key="2">
    <source>
        <dbReference type="EMBL" id="AXC11430.1"/>
    </source>
</evidence>
<keyword evidence="3" id="KW-1185">Reference proteome</keyword>
<feature type="transmembrane region" description="Helical" evidence="1">
    <location>
        <begin position="89"/>
        <end position="108"/>
    </location>
</feature>
<feature type="transmembrane region" description="Helical" evidence="1">
    <location>
        <begin position="293"/>
        <end position="314"/>
    </location>
</feature>
<evidence type="ECO:0000256" key="1">
    <source>
        <dbReference type="SAM" id="Phobius"/>
    </source>
</evidence>
<dbReference type="KEGG" id="abas:ACPOL_2104"/>
<dbReference type="OrthoDB" id="116789at2"/>
<feature type="transmembrane region" description="Helical" evidence="1">
    <location>
        <begin position="251"/>
        <end position="273"/>
    </location>
</feature>
<dbReference type="Proteomes" id="UP000253606">
    <property type="component" value="Chromosome"/>
</dbReference>
<gene>
    <name evidence="2" type="ORF">ACPOL_2104</name>
</gene>
<feature type="transmembrane region" description="Helical" evidence="1">
    <location>
        <begin position="182"/>
        <end position="202"/>
    </location>
</feature>
<keyword evidence="1" id="KW-0812">Transmembrane</keyword>
<evidence type="ECO:0000313" key="3">
    <source>
        <dbReference type="Proteomes" id="UP000253606"/>
    </source>
</evidence>
<sequence>MEIIDRYLQAVRFWLPKAQKQDIIAELSEAIDSQIEEQTAQLGHPLTELELQAILLERGNPILVASRYLPQRHLIGPLIFPMYSRVLKMAWIFYFLGWLLAAICIFTFAPSHHPMSLGTLIAETLRTIWLTTVYTFAAVTVFFAIIEQYHLRSHFLEEWDPRKLPPLYDFNRIKRSSSIAEVVALIVVGLWWMAAMSSPAIVNNAQAQITLAPAWGYFFWGFGLLLAGSLVLSAVNLFHPYWTRFRAGVRLVSDALGWALAAWLCKANILADIRLPNLRYQTTTQVAAAINTWAARSLPLVVTLGAIVVAFDAYRITRLKRANSQSLDRS</sequence>
<accession>A0A2Z5FXG9</accession>
<name>A0A2Z5FXG9_9BACT</name>
<proteinExistence type="predicted"/>
<keyword evidence="1" id="KW-1133">Transmembrane helix</keyword>
<dbReference type="RefSeq" id="WP_114206886.1">
    <property type="nucleotide sequence ID" value="NZ_CP030840.1"/>
</dbReference>
<keyword evidence="1" id="KW-0472">Membrane</keyword>
<reference evidence="2 3" key="1">
    <citation type="journal article" date="2018" name="Front. Microbiol.">
        <title>Hydrolytic Capabilities as a Key to Environmental Success: Chitinolytic and Cellulolytic Acidobacteria From Acidic Sub-arctic Soils and Boreal Peatlands.</title>
        <authorList>
            <person name="Belova S.E."/>
            <person name="Ravin N.V."/>
            <person name="Pankratov T.A."/>
            <person name="Rakitin A.L."/>
            <person name="Ivanova A.A."/>
            <person name="Beletsky A.V."/>
            <person name="Mardanov A.V."/>
            <person name="Sinninghe Damste J.S."/>
            <person name="Dedysh S.N."/>
        </authorList>
    </citation>
    <scope>NUCLEOTIDE SEQUENCE [LARGE SCALE GENOMIC DNA]</scope>
    <source>
        <strain evidence="2 3">SBC82</strain>
    </source>
</reference>
<protein>
    <submittedName>
        <fullName evidence="2">Membrane protein, putative</fullName>
    </submittedName>
</protein>
<dbReference type="EMBL" id="CP030840">
    <property type="protein sequence ID" value="AXC11430.1"/>
    <property type="molecule type" value="Genomic_DNA"/>
</dbReference>
<feature type="transmembrane region" description="Helical" evidence="1">
    <location>
        <begin position="214"/>
        <end position="239"/>
    </location>
</feature>